<dbReference type="SUPFAM" id="SSF51161">
    <property type="entry name" value="Trimeric LpxA-like enzymes"/>
    <property type="match status" value="1"/>
</dbReference>
<dbReference type="RefSeq" id="WP_140991073.1">
    <property type="nucleotide sequence ID" value="NZ_VHIQ01000007.1"/>
</dbReference>
<evidence type="ECO:0000313" key="3">
    <source>
        <dbReference type="EMBL" id="TPV31834.1"/>
    </source>
</evidence>
<protein>
    <submittedName>
        <fullName evidence="3">Acetyltransferase</fullName>
    </submittedName>
</protein>
<proteinExistence type="inferred from homology"/>
<name>A0A506PE63_9FLAO</name>
<feature type="active site" description="Proton acceptor" evidence="2">
    <location>
        <position position="145"/>
    </location>
</feature>
<keyword evidence="3" id="KW-0808">Transferase</keyword>
<dbReference type="CDD" id="cd03360">
    <property type="entry name" value="LbH_AT_putative"/>
    <property type="match status" value="1"/>
</dbReference>
<accession>A0A506PE63</accession>
<feature type="site" description="Increases basicity of active site His" evidence="2">
    <location>
        <position position="146"/>
    </location>
</feature>
<dbReference type="InterPro" id="IPR050179">
    <property type="entry name" value="Trans_hexapeptide_repeat"/>
</dbReference>
<dbReference type="InterPro" id="IPR011004">
    <property type="entry name" value="Trimer_LpxA-like_sf"/>
</dbReference>
<comment type="caution">
    <text evidence="3">The sequence shown here is derived from an EMBL/GenBank/DDBJ whole genome shotgun (WGS) entry which is preliminary data.</text>
</comment>
<evidence type="ECO:0000256" key="2">
    <source>
        <dbReference type="PIRSR" id="PIRSR620019-1"/>
    </source>
</evidence>
<dbReference type="EMBL" id="VHIQ01000007">
    <property type="protein sequence ID" value="TPV31834.1"/>
    <property type="molecule type" value="Genomic_DNA"/>
</dbReference>
<organism evidence="3 4">
    <name type="scientific">Paucihalobacter ruber</name>
    <dbReference type="NCBI Taxonomy" id="2567861"/>
    <lineage>
        <taxon>Bacteria</taxon>
        <taxon>Pseudomonadati</taxon>
        <taxon>Bacteroidota</taxon>
        <taxon>Flavobacteriia</taxon>
        <taxon>Flavobacteriales</taxon>
        <taxon>Flavobacteriaceae</taxon>
        <taxon>Paucihalobacter</taxon>
    </lineage>
</organism>
<evidence type="ECO:0000256" key="1">
    <source>
        <dbReference type="ARBA" id="ARBA00007274"/>
    </source>
</evidence>
<dbReference type="Proteomes" id="UP000317332">
    <property type="component" value="Unassembled WGS sequence"/>
</dbReference>
<dbReference type="PANTHER" id="PTHR43300:SF7">
    <property type="entry name" value="UDP-N-ACETYLBACILLOSAMINE N-ACETYLTRANSFERASE"/>
    <property type="match status" value="1"/>
</dbReference>
<dbReference type="PANTHER" id="PTHR43300">
    <property type="entry name" value="ACETYLTRANSFERASE"/>
    <property type="match status" value="1"/>
</dbReference>
<gene>
    <name evidence="3" type="ORF">FJ651_13505</name>
</gene>
<keyword evidence="4" id="KW-1185">Reference proteome</keyword>
<dbReference type="GO" id="GO:0016740">
    <property type="term" value="F:transferase activity"/>
    <property type="evidence" value="ECO:0007669"/>
    <property type="project" value="UniProtKB-KW"/>
</dbReference>
<dbReference type="InterPro" id="IPR020019">
    <property type="entry name" value="AcTrfase_PglD-like"/>
</dbReference>
<reference evidence="3 4" key="1">
    <citation type="submission" date="2019-06" db="EMBL/GenBank/DDBJ databases">
        <title>Flavobacteriaceae Paucihalobacterium erythroidium CWB-1, complete genome.</title>
        <authorList>
            <person name="Wu S."/>
        </authorList>
    </citation>
    <scope>NUCLEOTIDE SEQUENCE [LARGE SCALE GENOMIC DNA]</scope>
    <source>
        <strain evidence="3 4">CWB-1</strain>
    </source>
</reference>
<dbReference type="Gene3D" id="2.160.10.10">
    <property type="entry name" value="Hexapeptide repeat proteins"/>
    <property type="match status" value="1"/>
</dbReference>
<sequence length="221" mass="24728">MRNVIIVGTGGCAAEVTFYIENHNEFVKNEDQIQILGYIDYKNVAADNYDKYQFKAPLLCDIPSYKPKPGEELLIAIMDVHSRKKEIERLEAKNAKIGSFIHHSAIVSENIDMGIGTIVFPFCVIEKYAKVGNYNLLTTYSFISHDCVIGDNNFFSTAGIAGNVKIGNNNYFGLRSSVIPGKEIGNDNVIQAGMMIDKNIKDDTTVFYRYKEQVLAIPKPI</sequence>
<dbReference type="AlphaFoldDB" id="A0A506PE63"/>
<evidence type="ECO:0000313" key="4">
    <source>
        <dbReference type="Proteomes" id="UP000317332"/>
    </source>
</evidence>
<dbReference type="OrthoDB" id="708224at2"/>
<dbReference type="Gene3D" id="3.40.50.20">
    <property type="match status" value="1"/>
</dbReference>
<comment type="similarity">
    <text evidence="1">Belongs to the transferase hexapeptide repeat family.</text>
</comment>